<name>A0A8J5J1G0_9STRA</name>
<evidence type="ECO:0000313" key="2">
    <source>
        <dbReference type="Proteomes" id="UP000709295"/>
    </source>
</evidence>
<proteinExistence type="predicted"/>
<protein>
    <submittedName>
        <fullName evidence="1">Uncharacterized protein</fullName>
    </submittedName>
</protein>
<organism evidence="1 2">
    <name type="scientific">Phytophthora aleatoria</name>
    <dbReference type="NCBI Taxonomy" id="2496075"/>
    <lineage>
        <taxon>Eukaryota</taxon>
        <taxon>Sar</taxon>
        <taxon>Stramenopiles</taxon>
        <taxon>Oomycota</taxon>
        <taxon>Peronosporomycetes</taxon>
        <taxon>Peronosporales</taxon>
        <taxon>Peronosporaceae</taxon>
        <taxon>Phytophthora</taxon>
    </lineage>
</organism>
<sequence>MTVRRATDTIAEELGTVSPRTEEGFYLFSAPATKQKSSCNKPSQWKDEDPCKKLALGNPTKNLSDVIYECSNLNDFNVYWSADRLFSCLSGKTFYTCDVEGACQADVSVQMLTLTSTVSTVSCTSGYDLAICSVCADGFKRARDNSCLRKYITINGSGGPSGPSEEQTFCLFQEIPESKRENGLWGGFESSTKDVPSKSQQVQDFHWVLPDIWQLPKLFCREVVIQRSRCYEYFSEV</sequence>
<reference evidence="1" key="1">
    <citation type="submission" date="2021-01" db="EMBL/GenBank/DDBJ databases">
        <title>Phytophthora aleatoria, a newly-described species from Pinus radiata is distinct from Phytophthora cactorum isolates based on comparative genomics.</title>
        <authorList>
            <person name="Mcdougal R."/>
            <person name="Panda P."/>
            <person name="Williams N."/>
            <person name="Studholme D.J."/>
        </authorList>
    </citation>
    <scope>NUCLEOTIDE SEQUENCE</scope>
    <source>
        <strain evidence="1">NZFS 4037</strain>
    </source>
</reference>
<accession>A0A8J5J1G0</accession>
<gene>
    <name evidence="1" type="ORF">JG688_00001981</name>
</gene>
<keyword evidence="2" id="KW-1185">Reference proteome</keyword>
<comment type="caution">
    <text evidence="1">The sequence shown here is derived from an EMBL/GenBank/DDBJ whole genome shotgun (WGS) entry which is preliminary data.</text>
</comment>
<dbReference type="EMBL" id="JAENGY010000049">
    <property type="protein sequence ID" value="KAG6975833.1"/>
    <property type="molecule type" value="Genomic_DNA"/>
</dbReference>
<dbReference type="AlphaFoldDB" id="A0A8J5J1G0"/>
<dbReference type="Proteomes" id="UP000709295">
    <property type="component" value="Unassembled WGS sequence"/>
</dbReference>
<evidence type="ECO:0000313" key="1">
    <source>
        <dbReference type="EMBL" id="KAG6975833.1"/>
    </source>
</evidence>